<evidence type="ECO:0000313" key="1">
    <source>
        <dbReference type="EMBL" id="KAK7041975.1"/>
    </source>
</evidence>
<sequence>MKTGAPYISTLPEPAQTPLLDALPVNEVMKLRQLSRTCMDHVKSYERITFYDEQLYGPFFNDTAIIALFRRKQAECRVLVSGSTVALLLARSPHKPSDLDIFMPMIHVDTMENFIGTAGYKIAVEPKRITLIEEPETTSETQTTEHLSEDAFEEDSSTDYLEAYSAQTVGKVLTFHHENGQQLQIVGTKCEPIEAILDFYSTLVMNIATATKIISFYPYTSFVEQKAVYLKKWTPAVTRARIKYERRGWSTVDMINAKEALDYHHELSFKARWVGDRHSWISELSPLPDTTKLEEAYASGMVTSWGIGCPKPRTMRIEKNVMACNFLQEPLVITWEAEKALWAHHCIGAFNHFGRVVDWVPIDENSLAIRLEDISLPERQVATSSQTTRFLAYNFHSPPVGKVAPAEHIFNKRSSSWIKEVHSESETMLKLHRSALKFLPSFYNVSDIACRKDYTLQELLYDFIRVWNLYDTPQRTVTFPTGHVVWLILRCVDDVKNTRHTDTVTVDLEFTVDREHNRIFTTAYLLVPNEKAEKIKEEVAFWSAEEFRRAGLDVRVMSDSAPAPSDE</sequence>
<evidence type="ECO:0008006" key="3">
    <source>
        <dbReference type="Google" id="ProtNLM"/>
    </source>
</evidence>
<reference evidence="1 2" key="1">
    <citation type="submission" date="2024-01" db="EMBL/GenBank/DDBJ databases">
        <title>A draft genome for a cacao thread blight-causing isolate of Paramarasmius palmivorus.</title>
        <authorList>
            <person name="Baruah I.K."/>
            <person name="Bukari Y."/>
            <person name="Amoako-Attah I."/>
            <person name="Meinhardt L.W."/>
            <person name="Bailey B.A."/>
            <person name="Cohen S.P."/>
        </authorList>
    </citation>
    <scope>NUCLEOTIDE SEQUENCE [LARGE SCALE GENOMIC DNA]</scope>
    <source>
        <strain evidence="1 2">GH-12</strain>
    </source>
</reference>
<protein>
    <recommendedName>
        <fullName evidence="3">F-box domain-containing protein</fullName>
    </recommendedName>
</protein>
<evidence type="ECO:0000313" key="2">
    <source>
        <dbReference type="Proteomes" id="UP001383192"/>
    </source>
</evidence>
<dbReference type="AlphaFoldDB" id="A0AAW0CU94"/>
<organism evidence="1 2">
    <name type="scientific">Paramarasmius palmivorus</name>
    <dbReference type="NCBI Taxonomy" id="297713"/>
    <lineage>
        <taxon>Eukaryota</taxon>
        <taxon>Fungi</taxon>
        <taxon>Dikarya</taxon>
        <taxon>Basidiomycota</taxon>
        <taxon>Agaricomycotina</taxon>
        <taxon>Agaricomycetes</taxon>
        <taxon>Agaricomycetidae</taxon>
        <taxon>Agaricales</taxon>
        <taxon>Marasmiineae</taxon>
        <taxon>Marasmiaceae</taxon>
        <taxon>Paramarasmius</taxon>
    </lineage>
</organism>
<accession>A0AAW0CU94</accession>
<keyword evidence="2" id="KW-1185">Reference proteome</keyword>
<proteinExistence type="predicted"/>
<dbReference type="EMBL" id="JAYKXP010000031">
    <property type="protein sequence ID" value="KAK7041975.1"/>
    <property type="molecule type" value="Genomic_DNA"/>
</dbReference>
<dbReference type="Proteomes" id="UP001383192">
    <property type="component" value="Unassembled WGS sequence"/>
</dbReference>
<gene>
    <name evidence="1" type="ORF">VNI00_008957</name>
</gene>
<comment type="caution">
    <text evidence="1">The sequence shown here is derived from an EMBL/GenBank/DDBJ whole genome shotgun (WGS) entry which is preliminary data.</text>
</comment>
<name>A0AAW0CU94_9AGAR</name>